<dbReference type="PANTHER" id="PTHR46399:SF8">
    <property type="entry name" value="B30.2_SPRY DOMAIN-CONTAINING PROTEIN"/>
    <property type="match status" value="1"/>
</dbReference>
<dbReference type="GO" id="GO:0033017">
    <property type="term" value="C:sarcoplasmic reticulum membrane"/>
    <property type="evidence" value="ECO:0007669"/>
    <property type="project" value="TreeGrafter"/>
</dbReference>
<accession>A0A0N4YU46</accession>
<dbReference type="GO" id="GO:0034704">
    <property type="term" value="C:calcium channel complex"/>
    <property type="evidence" value="ECO:0007669"/>
    <property type="project" value="TreeGrafter"/>
</dbReference>
<dbReference type="GO" id="GO:0042383">
    <property type="term" value="C:sarcolemma"/>
    <property type="evidence" value="ECO:0007669"/>
    <property type="project" value="TreeGrafter"/>
</dbReference>
<dbReference type="GO" id="GO:0006941">
    <property type="term" value="P:striated muscle contraction"/>
    <property type="evidence" value="ECO:0007669"/>
    <property type="project" value="TreeGrafter"/>
</dbReference>
<dbReference type="GO" id="GO:0030018">
    <property type="term" value="C:Z disc"/>
    <property type="evidence" value="ECO:0007669"/>
    <property type="project" value="TreeGrafter"/>
</dbReference>
<protein>
    <submittedName>
        <fullName evidence="1">Cytochrome P450</fullName>
    </submittedName>
</protein>
<proteinExistence type="predicted"/>
<dbReference type="GO" id="GO:0014808">
    <property type="term" value="P:release of sequestered calcium ion into cytosol by sarcoplasmic reticulum"/>
    <property type="evidence" value="ECO:0007669"/>
    <property type="project" value="TreeGrafter"/>
</dbReference>
<dbReference type="GO" id="GO:0005790">
    <property type="term" value="C:smooth endoplasmic reticulum"/>
    <property type="evidence" value="ECO:0007669"/>
    <property type="project" value="TreeGrafter"/>
</dbReference>
<evidence type="ECO:0000313" key="1">
    <source>
        <dbReference type="WBParaSite" id="NBR_0002076801-mRNA-1"/>
    </source>
</evidence>
<reference evidence="1" key="1">
    <citation type="submission" date="2017-02" db="UniProtKB">
        <authorList>
            <consortium name="WormBaseParasite"/>
        </authorList>
    </citation>
    <scope>IDENTIFICATION</scope>
</reference>
<sequence length="86" mass="10076">LDIVQQSKERFLQREPEDKIREFIKGLLEIPIKTDPTDKNAWQLSLYRKIGKSQMRGKNEMTQDAVIEKIFNMGQVSAILHTVRFS</sequence>
<dbReference type="AlphaFoldDB" id="A0A0N4YU46"/>
<organism evidence="1">
    <name type="scientific">Nippostrongylus brasiliensis</name>
    <name type="common">Rat hookworm</name>
    <dbReference type="NCBI Taxonomy" id="27835"/>
    <lineage>
        <taxon>Eukaryota</taxon>
        <taxon>Metazoa</taxon>
        <taxon>Ecdysozoa</taxon>
        <taxon>Nematoda</taxon>
        <taxon>Chromadorea</taxon>
        <taxon>Rhabditida</taxon>
        <taxon>Rhabditina</taxon>
        <taxon>Rhabditomorpha</taxon>
        <taxon>Strongyloidea</taxon>
        <taxon>Heligmosomidae</taxon>
        <taxon>Nippostrongylus</taxon>
    </lineage>
</organism>
<dbReference type="PANTHER" id="PTHR46399">
    <property type="entry name" value="B30.2/SPRY DOMAIN-CONTAINING PROTEIN"/>
    <property type="match status" value="1"/>
</dbReference>
<dbReference type="WBParaSite" id="NBR_0002076801-mRNA-1">
    <property type="protein sequence ID" value="NBR_0002076801-mRNA-1"/>
    <property type="gene ID" value="NBR_0002076801"/>
</dbReference>
<dbReference type="InterPro" id="IPR015925">
    <property type="entry name" value="Ryanodine_IP3_receptor"/>
</dbReference>
<dbReference type="GO" id="GO:0005219">
    <property type="term" value="F:ryanodine-sensitive calcium-release channel activity"/>
    <property type="evidence" value="ECO:0007669"/>
    <property type="project" value="TreeGrafter"/>
</dbReference>
<name>A0A0N4YU46_NIPBR</name>